<proteinExistence type="predicted"/>
<sequence>MATEAPLNIIAVVKLAMSLRDPPCMAQIEGPPLLGSFNKVVIVKFDDDLKWAFRTPRPDGAGKGLPAVLLCELMRSEVATLDYLARYSSIPVPRVIHHSCTDVNSIGVPYILMTVAPGVPFAEHLSRVRLVGGQNPSDAAARILRQLGKISFDLSNLRFDKIGSLWKKDDSFGVGEIRAPAFVTQDRYALSMETQRGPFSTEQDYYKALMDALFGHVQDLYMSNHFFRGPAPDPADYPDADNYDLVLDRWNDFMAVGDKIDSSENRIQYHTAGKIIQDIIPQFSVPEDDSGFPLGHAKLSSKNVFVDINGNITCIVNWQYSSTMPLGQLLMTPALTNHRCQPSITDHTAFRDGFDAAAKDTVIRPPVSWLLTEVLWQYMRWVSLDSYNDFGLFEALLKWHPEFAGRDPLRLIDELRGRADIVEARERLKEWERGLIEMLRDENAYFDAFRYGAKIRRIAKILTERFVSRPQVLGREFWMASLSEDFGNANGPRN</sequence>
<organism evidence="1 2">
    <name type="scientific">Beauveria bassiana D1-5</name>
    <dbReference type="NCBI Taxonomy" id="1245745"/>
    <lineage>
        <taxon>Eukaryota</taxon>
        <taxon>Fungi</taxon>
        <taxon>Dikarya</taxon>
        <taxon>Ascomycota</taxon>
        <taxon>Pezizomycotina</taxon>
        <taxon>Sordariomycetes</taxon>
        <taxon>Hypocreomycetidae</taxon>
        <taxon>Hypocreales</taxon>
        <taxon>Cordycipitaceae</taxon>
        <taxon>Beauveria</taxon>
    </lineage>
</organism>
<comment type="caution">
    <text evidence="1">The sequence shown here is derived from an EMBL/GenBank/DDBJ whole genome shotgun (WGS) entry which is preliminary data.</text>
</comment>
<accession>A0A0A2VMJ3</accession>
<dbReference type="AlphaFoldDB" id="A0A0A2VMJ3"/>
<dbReference type="EMBL" id="ANFO01000535">
    <property type="protein sequence ID" value="KGQ08828.1"/>
    <property type="molecule type" value="Genomic_DNA"/>
</dbReference>
<dbReference type="STRING" id="1245745.A0A0A2VMJ3"/>
<dbReference type="PANTHER" id="PTHR21310">
    <property type="entry name" value="AMINOGLYCOSIDE PHOSPHOTRANSFERASE-RELATED-RELATED"/>
    <property type="match status" value="1"/>
</dbReference>
<dbReference type="PANTHER" id="PTHR21310:SF15">
    <property type="entry name" value="AMINOGLYCOSIDE PHOSPHOTRANSFERASE DOMAIN-CONTAINING PROTEIN"/>
    <property type="match status" value="1"/>
</dbReference>
<name>A0A0A2VMJ3_BEABA</name>
<dbReference type="eggNOG" id="ENOG502SIMG">
    <property type="taxonomic scope" value="Eukaryota"/>
</dbReference>
<protein>
    <recommendedName>
        <fullName evidence="3">Aminoglycoside phosphotransferase domain-containing protein</fullName>
    </recommendedName>
</protein>
<evidence type="ECO:0008006" key="3">
    <source>
        <dbReference type="Google" id="ProtNLM"/>
    </source>
</evidence>
<dbReference type="HOGENOM" id="CLU_043196_1_1_1"/>
<gene>
    <name evidence="1" type="ORF">BBAD15_g5837</name>
</gene>
<dbReference type="Proteomes" id="UP000030106">
    <property type="component" value="Unassembled WGS sequence"/>
</dbReference>
<dbReference type="SUPFAM" id="SSF56112">
    <property type="entry name" value="Protein kinase-like (PK-like)"/>
    <property type="match status" value="1"/>
</dbReference>
<reference evidence="1 2" key="1">
    <citation type="submission" date="2012-10" db="EMBL/GenBank/DDBJ databases">
        <title>Genome sequencing and analysis of entomopathogenic fungi Beauveria bassiana D1-5.</title>
        <authorList>
            <person name="Li Q."/>
            <person name="Wang L."/>
            <person name="Zhang Z."/>
            <person name="Wang Q."/>
            <person name="Ren J."/>
            <person name="Wang M."/>
            <person name="Xu W."/>
            <person name="Wang J."/>
            <person name="Lu Y."/>
            <person name="Du Q."/>
            <person name="Sun Z."/>
        </authorList>
    </citation>
    <scope>NUCLEOTIDE SEQUENCE [LARGE SCALE GENOMIC DNA]</scope>
    <source>
        <strain evidence="1 2">D1-5</strain>
    </source>
</reference>
<evidence type="ECO:0000313" key="1">
    <source>
        <dbReference type="EMBL" id="KGQ08828.1"/>
    </source>
</evidence>
<dbReference type="InterPro" id="IPR011009">
    <property type="entry name" value="Kinase-like_dom_sf"/>
</dbReference>
<evidence type="ECO:0000313" key="2">
    <source>
        <dbReference type="Proteomes" id="UP000030106"/>
    </source>
</evidence>
<dbReference type="InterPro" id="IPR051678">
    <property type="entry name" value="AGP_Transferase"/>
</dbReference>
<dbReference type="OrthoDB" id="5327538at2759"/>